<dbReference type="CDD" id="cd03457">
    <property type="entry name" value="intradiol_dioxygenase_like"/>
    <property type="match status" value="1"/>
</dbReference>
<keyword evidence="3" id="KW-1185">Reference proteome</keyword>
<gene>
    <name evidence="2" type="ORF">Pfra01_002152500</name>
</gene>
<dbReference type="InterPro" id="IPR000627">
    <property type="entry name" value="Intradiol_dOase_C"/>
</dbReference>
<evidence type="ECO:0000313" key="2">
    <source>
        <dbReference type="EMBL" id="GMF52519.1"/>
    </source>
</evidence>
<dbReference type="OrthoDB" id="121380at2759"/>
<dbReference type="PANTHER" id="PTHR34315">
    <property type="match status" value="1"/>
</dbReference>
<sequence>MVKTSTFLGAAVIATCTLPDLTSGHQDLTRRALSPDQRKIFAQNARRALEECTKSSTTRKLQERTVSRRTETIEKLRQQRRQRRLDAATVLSTNHKSSDTVTKDTTGSELFDSSAVAIVEPELTEGPYYISGELIRDDMRDSQEGVDMYINVQVVDVGTCEPVKDMYVDFWHTNATGVYSGVVASTNGNSNDETNLKTNFLRGMTPTDEDGVAQMLSIFPGHYSGRTTHVHFIGNYGGEVLANNTYSGASVSHVGQFFFDQDLISLVEAVSPYSTNTQTATKNSADKIFKESAATGYDPVMTYALLGDTVDEGLYVWISVAVDMTADRDVNAVSALTATGTTTTTSGAASDIVKFGGFAALVVVVVPFFFR</sequence>
<dbReference type="GO" id="GO:0016702">
    <property type="term" value="F:oxidoreductase activity, acting on single donors with incorporation of molecular oxygen, incorporation of two atoms of oxygen"/>
    <property type="evidence" value="ECO:0007669"/>
    <property type="project" value="InterPro"/>
</dbReference>
<dbReference type="EMBL" id="BSXT01003097">
    <property type="protein sequence ID" value="GMF52519.1"/>
    <property type="molecule type" value="Genomic_DNA"/>
</dbReference>
<dbReference type="GO" id="GO:0008199">
    <property type="term" value="F:ferric iron binding"/>
    <property type="evidence" value="ECO:0007669"/>
    <property type="project" value="InterPro"/>
</dbReference>
<comment type="caution">
    <text evidence="2">The sequence shown here is derived from an EMBL/GenBank/DDBJ whole genome shotgun (WGS) entry which is preliminary data.</text>
</comment>
<dbReference type="InterPro" id="IPR015889">
    <property type="entry name" value="Intradiol_dOase_core"/>
</dbReference>
<organism evidence="2 3">
    <name type="scientific">Phytophthora fragariaefolia</name>
    <dbReference type="NCBI Taxonomy" id="1490495"/>
    <lineage>
        <taxon>Eukaryota</taxon>
        <taxon>Sar</taxon>
        <taxon>Stramenopiles</taxon>
        <taxon>Oomycota</taxon>
        <taxon>Peronosporomycetes</taxon>
        <taxon>Peronosporales</taxon>
        <taxon>Peronosporaceae</taxon>
        <taxon>Phytophthora</taxon>
    </lineage>
</organism>
<dbReference type="Pfam" id="PF00775">
    <property type="entry name" value="Dioxygenase_C"/>
    <property type="match status" value="1"/>
</dbReference>
<dbReference type="SUPFAM" id="SSF49482">
    <property type="entry name" value="Aromatic compound dioxygenase"/>
    <property type="match status" value="1"/>
</dbReference>
<reference evidence="2" key="1">
    <citation type="submission" date="2023-04" db="EMBL/GenBank/DDBJ databases">
        <title>Phytophthora fragariaefolia NBRC 109709.</title>
        <authorList>
            <person name="Ichikawa N."/>
            <person name="Sato H."/>
            <person name="Tonouchi N."/>
        </authorList>
    </citation>
    <scope>NUCLEOTIDE SEQUENCE</scope>
    <source>
        <strain evidence="2">NBRC 109709</strain>
    </source>
</reference>
<evidence type="ECO:0000259" key="1">
    <source>
        <dbReference type="Pfam" id="PF00775"/>
    </source>
</evidence>
<evidence type="ECO:0000313" key="3">
    <source>
        <dbReference type="Proteomes" id="UP001165121"/>
    </source>
</evidence>
<dbReference type="Proteomes" id="UP001165121">
    <property type="component" value="Unassembled WGS sequence"/>
</dbReference>
<accession>A0A9W7D1N1</accession>
<dbReference type="Gene3D" id="2.60.130.10">
    <property type="entry name" value="Aromatic compound dioxygenase"/>
    <property type="match status" value="1"/>
</dbReference>
<name>A0A9W7D1N1_9STRA</name>
<proteinExistence type="predicted"/>
<feature type="domain" description="Intradiol ring-cleavage dioxygenases" evidence="1">
    <location>
        <begin position="126"/>
        <end position="227"/>
    </location>
</feature>
<dbReference type="AlphaFoldDB" id="A0A9W7D1N1"/>
<dbReference type="PANTHER" id="PTHR34315:SF1">
    <property type="entry name" value="INTRADIOL RING-CLEAVAGE DIOXYGENASES DOMAIN-CONTAINING PROTEIN-RELATED"/>
    <property type="match status" value="1"/>
</dbReference>
<protein>
    <submittedName>
        <fullName evidence="2">Unnamed protein product</fullName>
    </submittedName>
</protein>